<gene>
    <name evidence="1" type="ORF">RDB_LOCUS148156</name>
</gene>
<name>A0A8H3GK64_9AGAM</name>
<evidence type="ECO:0000313" key="1">
    <source>
        <dbReference type="EMBL" id="CAE6452830.1"/>
    </source>
</evidence>
<protein>
    <submittedName>
        <fullName evidence="1">Uncharacterized protein</fullName>
    </submittedName>
</protein>
<dbReference type="SUPFAM" id="SSF56801">
    <property type="entry name" value="Acetyl-CoA synthetase-like"/>
    <property type="match status" value="1"/>
</dbReference>
<dbReference type="InterPro" id="IPR042099">
    <property type="entry name" value="ANL_N_sf"/>
</dbReference>
<comment type="caution">
    <text evidence="1">The sequence shown here is derived from an EMBL/GenBank/DDBJ whole genome shotgun (WGS) entry which is preliminary data.</text>
</comment>
<dbReference type="Gene3D" id="3.40.50.12780">
    <property type="entry name" value="N-terminal domain of ligase-like"/>
    <property type="match status" value="1"/>
</dbReference>
<evidence type="ECO:0000313" key="2">
    <source>
        <dbReference type="Proteomes" id="UP000663846"/>
    </source>
</evidence>
<proteinExistence type="predicted"/>
<organism evidence="1 2">
    <name type="scientific">Rhizoctonia solani</name>
    <dbReference type="NCBI Taxonomy" id="456999"/>
    <lineage>
        <taxon>Eukaryota</taxon>
        <taxon>Fungi</taxon>
        <taxon>Dikarya</taxon>
        <taxon>Basidiomycota</taxon>
        <taxon>Agaricomycotina</taxon>
        <taxon>Agaricomycetes</taxon>
        <taxon>Cantharellales</taxon>
        <taxon>Ceratobasidiaceae</taxon>
        <taxon>Rhizoctonia</taxon>
    </lineage>
</organism>
<dbReference type="AlphaFoldDB" id="A0A8H3GK64"/>
<accession>A0A8H3GK64</accession>
<sequence>MPTQPTDAMPNNPFKGPDEAFRLPLGPDPASGSIDVNFSEACSIISRLASTWNSRLGALLSKPDHSPFSVGPGTTICVLVQPAVFGIFHHLAFGALGCTMQYVSLSLSDEVMHAHLCESKCNVILHSGIDDRIKAIKEGFDGEVVRIPEEEHAQQLARGEKSGRAGLAPTWPEPRRPTPALILHSSGTTGAAELFRFSLFWYTIPLPTDDPKVISAAYFSTKADSSSRSPQKHPKLIFSPPFWQSYHSSLLIHLLTATPVTFGYFPDAANLPSNQLVSWAKALDVGSIICVPRFLREISIEEFEKQAEFLGGLHSISLVGGSVDRSMSALFEKYQLRITNLYSSSEFGGGLSAKAAPYTHLHPGPKGPPLVLPISEPDLDGSRQVQLWHALSTSP</sequence>
<dbReference type="Proteomes" id="UP000663846">
    <property type="component" value="Unassembled WGS sequence"/>
</dbReference>
<reference evidence="1" key="1">
    <citation type="submission" date="2021-01" db="EMBL/GenBank/DDBJ databases">
        <authorList>
            <person name="Kaushik A."/>
        </authorList>
    </citation>
    <scope>NUCLEOTIDE SEQUENCE</scope>
    <source>
        <strain evidence="1">AG1-1C</strain>
    </source>
</reference>
<dbReference type="EMBL" id="CAJMWS010000585">
    <property type="protein sequence ID" value="CAE6452830.1"/>
    <property type="molecule type" value="Genomic_DNA"/>
</dbReference>